<accession>A0AAV9XVY8</accession>
<comment type="caution">
    <text evidence="3">The sequence shown here is derived from an EMBL/GenBank/DDBJ whole genome shotgun (WGS) entry which is preliminary data.</text>
</comment>
<evidence type="ECO:0000256" key="1">
    <source>
        <dbReference type="ARBA" id="ARBA00005655"/>
    </source>
</evidence>
<feature type="compositionally biased region" description="Basic and acidic residues" evidence="2">
    <location>
        <begin position="276"/>
        <end position="292"/>
    </location>
</feature>
<dbReference type="InterPro" id="IPR004882">
    <property type="entry name" value="Luc7-rel"/>
</dbReference>
<keyword evidence="4" id="KW-1185">Reference proteome</keyword>
<feature type="compositionally biased region" description="Basic and acidic residues" evidence="2">
    <location>
        <begin position="222"/>
        <end position="244"/>
    </location>
</feature>
<feature type="region of interest" description="Disordered" evidence="2">
    <location>
        <begin position="222"/>
        <end position="378"/>
    </location>
</feature>
<proteinExistence type="inferred from homology"/>
<reference evidence="3 4" key="1">
    <citation type="submission" date="2023-10" db="EMBL/GenBank/DDBJ databases">
        <title>Comparative genomics analysis reveals potential genetic determinants of host preference in Cryptosporidium xiaoi.</title>
        <authorList>
            <person name="Xiao L."/>
            <person name="Li J."/>
        </authorList>
    </citation>
    <scope>NUCLEOTIDE SEQUENCE [LARGE SCALE GENOMIC DNA]</scope>
    <source>
        <strain evidence="3 4">52996</strain>
    </source>
</reference>
<dbReference type="EMBL" id="JAWDEY010000035">
    <property type="protein sequence ID" value="KAK6588057.1"/>
    <property type="molecule type" value="Genomic_DNA"/>
</dbReference>
<feature type="compositionally biased region" description="Low complexity" evidence="2">
    <location>
        <begin position="358"/>
        <end position="378"/>
    </location>
</feature>
<evidence type="ECO:0000313" key="4">
    <source>
        <dbReference type="Proteomes" id="UP001311799"/>
    </source>
</evidence>
<evidence type="ECO:0000256" key="2">
    <source>
        <dbReference type="SAM" id="MobiDB-lite"/>
    </source>
</evidence>
<dbReference type="AlphaFoldDB" id="A0AAV9XVY8"/>
<comment type="similarity">
    <text evidence="1">Belongs to the Luc7 family.</text>
</comment>
<feature type="compositionally biased region" description="Basic and acidic residues" evidence="2">
    <location>
        <begin position="324"/>
        <end position="349"/>
    </location>
</feature>
<protein>
    <submittedName>
        <fullName evidence="3">Uncharacterized protein</fullName>
    </submittedName>
</protein>
<organism evidence="3 4">
    <name type="scientific">Cryptosporidium xiaoi</name>
    <dbReference type="NCBI Taxonomy" id="659607"/>
    <lineage>
        <taxon>Eukaryota</taxon>
        <taxon>Sar</taxon>
        <taxon>Alveolata</taxon>
        <taxon>Apicomplexa</taxon>
        <taxon>Conoidasida</taxon>
        <taxon>Coccidia</taxon>
        <taxon>Eucoccidiorida</taxon>
        <taxon>Eimeriorina</taxon>
        <taxon>Cryptosporidiidae</taxon>
        <taxon>Cryptosporidium</taxon>
    </lineage>
</organism>
<dbReference type="Proteomes" id="UP001311799">
    <property type="component" value="Unassembled WGS sequence"/>
</dbReference>
<dbReference type="PANTHER" id="PTHR12375">
    <property type="entry name" value="RNA-BINDING PROTEIN LUC7-RELATED"/>
    <property type="match status" value="1"/>
</dbReference>
<feature type="compositionally biased region" description="Polar residues" evidence="2">
    <location>
        <begin position="299"/>
        <end position="318"/>
    </location>
</feature>
<dbReference type="GO" id="GO:0005685">
    <property type="term" value="C:U1 snRNP"/>
    <property type="evidence" value="ECO:0007669"/>
    <property type="project" value="InterPro"/>
</dbReference>
<gene>
    <name evidence="3" type="ORF">RS030_71070</name>
</gene>
<feature type="compositionally biased region" description="Basic and acidic residues" evidence="2">
    <location>
        <begin position="251"/>
        <end position="269"/>
    </location>
</feature>
<sequence>MDEIRRQIEDLMGEIEAPMEKKNLHDDDVCKLYICGLCPHELFENTKLYMGPCKNIHSEVLKERYLSERSSIKNYNYRYERESLRVLQGMVDDCNKRIERNRLRAQISDSSKLEDESTKSLDLEIKEIMKEIDELGASGDIDGSLKKMEDLTRLNQQKMKIIATKEDIANGMYRQKLHPCEVCAAFLSETDNDQRLNDHFRGKIHMGYLKIRKQAKDIKEWLDKNSNKRDDSRYNSRRKNENKNYFHRRSYPYERRPRDYRDTREHKDAFIPYSNDGDRNNTRMYDERERIRTIPHYSNKYNSEQQIQRRNSYNTESLSPGEYVESKDFEESKTYEGKSKENRRPKAKDSNLPPSDGEISSESSSNSSRSLSRSISPC</sequence>
<dbReference type="GO" id="GO:0006376">
    <property type="term" value="P:mRNA splice site recognition"/>
    <property type="evidence" value="ECO:0007669"/>
    <property type="project" value="InterPro"/>
</dbReference>
<name>A0AAV9XVY8_9CRYT</name>
<dbReference type="GO" id="GO:0003729">
    <property type="term" value="F:mRNA binding"/>
    <property type="evidence" value="ECO:0007669"/>
    <property type="project" value="InterPro"/>
</dbReference>
<dbReference type="Pfam" id="PF03194">
    <property type="entry name" value="LUC7"/>
    <property type="match status" value="1"/>
</dbReference>
<evidence type="ECO:0000313" key="3">
    <source>
        <dbReference type="EMBL" id="KAK6588057.1"/>
    </source>
</evidence>